<dbReference type="RefSeq" id="XP_027242859.1">
    <property type="nucleotide sequence ID" value="XM_027387058.2"/>
</dbReference>
<organism evidence="14 15">
    <name type="scientific">Cricetulus griseus</name>
    <name type="common">Chinese hamster</name>
    <name type="synonym">Cricetulus barabensis griseus</name>
    <dbReference type="NCBI Taxonomy" id="10029"/>
    <lineage>
        <taxon>Eukaryota</taxon>
        <taxon>Metazoa</taxon>
        <taxon>Chordata</taxon>
        <taxon>Craniata</taxon>
        <taxon>Vertebrata</taxon>
        <taxon>Euteleostomi</taxon>
        <taxon>Mammalia</taxon>
        <taxon>Eutheria</taxon>
        <taxon>Euarchontoglires</taxon>
        <taxon>Glires</taxon>
        <taxon>Rodentia</taxon>
        <taxon>Myomorpha</taxon>
        <taxon>Muroidea</taxon>
        <taxon>Cricetidae</taxon>
        <taxon>Cricetinae</taxon>
        <taxon>Cricetulus</taxon>
    </lineage>
</organism>
<dbReference type="GeneID" id="100751511"/>
<accession>A0A9J7J7A8</accession>
<dbReference type="GO" id="GO:0060170">
    <property type="term" value="C:ciliary membrane"/>
    <property type="evidence" value="ECO:0007669"/>
    <property type="project" value="UniProtKB-SubCell"/>
</dbReference>
<keyword evidence="10" id="KW-0966">Cell projection</keyword>
<evidence type="ECO:0000256" key="4">
    <source>
        <dbReference type="ARBA" id="ARBA00022475"/>
    </source>
</evidence>
<keyword evidence="9" id="KW-0206">Cytoskeleton</keyword>
<reference evidence="14" key="1">
    <citation type="journal article" date="2018" name="Biotechnol. Bioeng.">
        <title>A reference genome of the Chinese hamster based on a hybrid assembly strategy.</title>
        <authorList>
            <person name="Rupp O."/>
            <person name="MacDonald M.L."/>
            <person name="Li S."/>
            <person name="Dhiman H."/>
            <person name="Polson S."/>
            <person name="Griep S."/>
            <person name="Heffner K."/>
            <person name="Hernandez I."/>
            <person name="Brinkrolf K."/>
            <person name="Jadhav V."/>
            <person name="Samoudi M."/>
            <person name="Hao H."/>
            <person name="Kingham B."/>
            <person name="Goesmann A."/>
            <person name="Betenbaugh M.J."/>
            <person name="Lewis N.E."/>
            <person name="Borth N."/>
            <person name="Lee K.H."/>
        </authorList>
    </citation>
    <scope>NUCLEOTIDE SEQUENCE [LARGE SCALE GENOMIC DNA]</scope>
    <source>
        <strain evidence="14">17A/GY</strain>
    </source>
</reference>
<evidence type="ECO:0000256" key="6">
    <source>
        <dbReference type="ARBA" id="ARBA00022692"/>
    </source>
</evidence>
<evidence type="ECO:0000256" key="12">
    <source>
        <dbReference type="SAM" id="MobiDB-lite"/>
    </source>
</evidence>
<dbReference type="InterPro" id="IPR026501">
    <property type="entry name" value="Limbin/EVC"/>
</dbReference>
<evidence type="ECO:0000256" key="7">
    <source>
        <dbReference type="ARBA" id="ARBA00022989"/>
    </source>
</evidence>
<evidence type="ECO:0000313" key="15">
    <source>
        <dbReference type="RefSeq" id="XP_027242859.1"/>
    </source>
</evidence>
<evidence type="ECO:0000256" key="8">
    <source>
        <dbReference type="ARBA" id="ARBA00023136"/>
    </source>
</evidence>
<dbReference type="InterPro" id="IPR022076">
    <property type="entry name" value="Limbin"/>
</dbReference>
<dbReference type="GO" id="GO:0007224">
    <property type="term" value="P:smoothened signaling pathway"/>
    <property type="evidence" value="ECO:0007669"/>
    <property type="project" value="InterPro"/>
</dbReference>
<dbReference type="PANTHER" id="PTHR16795">
    <property type="entry name" value="LIMBIN/ELLIS-VAN CREVELD PROTEIN"/>
    <property type="match status" value="1"/>
</dbReference>
<evidence type="ECO:0000256" key="9">
    <source>
        <dbReference type="ARBA" id="ARBA00023212"/>
    </source>
</evidence>
<dbReference type="GO" id="GO:0098797">
    <property type="term" value="C:plasma membrane protein complex"/>
    <property type="evidence" value="ECO:0007669"/>
    <property type="project" value="TreeGrafter"/>
</dbReference>
<evidence type="ECO:0000256" key="3">
    <source>
        <dbReference type="ARBA" id="ARBA00004309"/>
    </source>
</evidence>
<dbReference type="Pfam" id="PF12297">
    <property type="entry name" value="EVC2_like"/>
    <property type="match status" value="1"/>
</dbReference>
<keyword evidence="5" id="KW-0963">Cytoplasm</keyword>
<evidence type="ECO:0000313" key="14">
    <source>
        <dbReference type="Proteomes" id="UP001108280"/>
    </source>
</evidence>
<dbReference type="PANTHER" id="PTHR16795:SF14">
    <property type="entry name" value="LIMBIN"/>
    <property type="match status" value="1"/>
</dbReference>
<keyword evidence="6 13" id="KW-0812">Transmembrane</keyword>
<keyword evidence="14" id="KW-1185">Reference proteome</keyword>
<keyword evidence="7 13" id="KW-1133">Transmembrane helix</keyword>
<reference evidence="15" key="3">
    <citation type="submission" date="2025-08" db="UniProtKB">
        <authorList>
            <consortium name="RefSeq"/>
        </authorList>
    </citation>
    <scope>IDENTIFICATION</scope>
    <source>
        <strain evidence="15">17A/GY</strain>
        <tissue evidence="15">Liver</tissue>
    </source>
</reference>
<sequence>MHVQLSVNNTRTPLSTNLSDLLVLDEITSLIVKESPGNKTRDGIQTFRKRFLQVGEFYSVSYMASLDPTALGTGEILDLPALLIFQSPSQNRTQLKAHFTITVEEKITVLPNHGLHAAGFIAAFLISLVLTLVALFFLAKGRCLQGNVLTRCRVQHAENKLEPSPFTSANGVSQDLSFNDQVIDILTSEDPGSMLQALEELEIATLNQADADLEACRNQISKDIIALLMKNLASGGHLSPQTQRKVTAALKEQFLLLEKEIQEEYERKMLALTAECDLEARKKTESQYQREMVAMEEAEEVLKRVSERSAAECSSLLRTLHGLEQEDMQRSLALHQAEDFAQAHRQLVVFQRNELHNIVYTQIQSAVAKGELRPEVAKMLLQDYSKTQESVEELMDFFQATKRYHLSKRFGHREYLVQSLQAMETRVQGLLSTAAAQLTSLIHKHERAGYLDEDQMEMLLERAQTETFSIKQKLDNDLKQEKKRLHQKLITKRRRELLQKHKEQQKEQVSLGEASSTAEDAVQYLYQWRSVMAEHTAALEELQERLDQAALDDLRVLTVSLSEKATEELRRLQSTAMTQELLKRSAPWLFLQQILEEHSRESAARTAQLEAEERQHGQELVQGVRQRLQQDLPEACTEEQAELRHWEHLVFIALLRNQPCCQENQARKLCCAAISLSEEDLLRVRQEAQGCFTQLDRSLALPRVRARVLQQQLQMAWREAEFRKLDQALAAPELQSKTRKLRSKGRGKADLLKKILEDKIRLFEERTPEDLADKVRGELLHERVQRLEAQEAHFAESLVALQFQKVARAAETLSVYTALLTIQDLLLGELSESETLTKSACAQILESHSPELQELERKLEERLVQQEAAEQQQVLESWQQWMADGPGLGEPGEMDPERQVSAMLRQALNKGQKLLEQQQQRVREERQNSAVLEDSLESMEADTMASLCSQGLRLVSYLSKMTMVPGSTLLRLLGVVLPAASQPQLLALLDTVSEKHSDHTAENGSSGDQAEQGKRRKHQGWWQALDSRLRADLVSQGLERMLWARRKKESILKKVYTPVQERVTFPGKGSWPHLSLEPIGELAPMPITGVDTMDILNTGEKIFVFKSPKEPEISLRVPPRRKKNFLNAKKASRALGLD</sequence>
<keyword evidence="4" id="KW-1003">Cell membrane</keyword>
<feature type="region of interest" description="Disordered" evidence="12">
    <location>
        <begin position="996"/>
        <end position="1017"/>
    </location>
</feature>
<feature type="transmembrane region" description="Helical" evidence="13">
    <location>
        <begin position="115"/>
        <end position="139"/>
    </location>
</feature>
<protein>
    <submittedName>
        <fullName evidence="15">Limbin isoform X5</fullName>
    </submittedName>
</protein>
<dbReference type="CTD" id="132884"/>
<comment type="subcellular location">
    <subcellularLocation>
        <location evidence="2">Cell membrane</location>
        <topology evidence="2">Single-pass membrane protein</topology>
    </subcellularLocation>
    <subcellularLocation>
        <location evidence="3">Cell projection</location>
        <location evidence="3">Cilium membrane</location>
    </subcellularLocation>
    <subcellularLocation>
        <location evidence="1">Cytoplasm</location>
        <location evidence="1">Cytoskeleton</location>
        <location evidence="1">Cilium basal body</location>
    </subcellularLocation>
</comment>
<proteinExistence type="predicted"/>
<gene>
    <name evidence="15" type="primary">Evc2</name>
</gene>
<feature type="coiled-coil region" evidence="11">
    <location>
        <begin position="908"/>
        <end position="942"/>
    </location>
</feature>
<feature type="coiled-coil region" evidence="11">
    <location>
        <begin position="281"/>
        <end position="308"/>
    </location>
</feature>
<evidence type="ECO:0000256" key="10">
    <source>
        <dbReference type="ARBA" id="ARBA00023273"/>
    </source>
</evidence>
<dbReference type="Proteomes" id="UP001108280">
    <property type="component" value="Chromosome 1"/>
</dbReference>
<evidence type="ECO:0000256" key="13">
    <source>
        <dbReference type="SAM" id="Phobius"/>
    </source>
</evidence>
<keyword evidence="11" id="KW-0175">Coiled coil</keyword>
<name>A0A9J7J7A8_CRIGR</name>
<evidence type="ECO:0000256" key="1">
    <source>
        <dbReference type="ARBA" id="ARBA00004120"/>
    </source>
</evidence>
<dbReference type="AlphaFoldDB" id="A0A9J7J7A8"/>
<evidence type="ECO:0000256" key="2">
    <source>
        <dbReference type="ARBA" id="ARBA00004162"/>
    </source>
</evidence>
<reference evidence="14" key="2">
    <citation type="journal article" date="2020" name="Biotechnol. Bioeng.">
        <title>Chromosome-scale scaffolds for the Chinese hamster reference genome assembly to facilitate the study of the CHO epigenome.</title>
        <authorList>
            <person name="Hilliard W."/>
            <person name="MacDonald M."/>
            <person name="Lee K.H."/>
        </authorList>
    </citation>
    <scope>NUCLEOTIDE SEQUENCE [LARGE SCALE GENOMIC DNA]</scope>
    <source>
        <strain evidence="14">17A/GY</strain>
    </source>
</reference>
<evidence type="ECO:0000256" key="11">
    <source>
        <dbReference type="SAM" id="Coils"/>
    </source>
</evidence>
<keyword evidence="8 13" id="KW-0472">Membrane</keyword>
<evidence type="ECO:0000256" key="5">
    <source>
        <dbReference type="ARBA" id="ARBA00022490"/>
    </source>
</evidence>